<dbReference type="Pfam" id="PF04177">
    <property type="entry name" value="TAP42"/>
    <property type="match status" value="1"/>
</dbReference>
<proteinExistence type="predicted"/>
<accession>A0AAN6VR49</accession>
<dbReference type="PANTHER" id="PTHR10933">
    <property type="entry name" value="IMMUNOGLOBULIN-BINDING PROTEIN 1"/>
    <property type="match status" value="1"/>
</dbReference>
<evidence type="ECO:0000313" key="2">
    <source>
        <dbReference type="EMBL" id="KAK4155794.1"/>
    </source>
</evidence>
<feature type="region of interest" description="Disordered" evidence="1">
    <location>
        <begin position="225"/>
        <end position="297"/>
    </location>
</feature>
<evidence type="ECO:0000256" key="1">
    <source>
        <dbReference type="SAM" id="MobiDB-lite"/>
    </source>
</evidence>
<organism evidence="2 3">
    <name type="scientific">Chaetomidium leptoderma</name>
    <dbReference type="NCBI Taxonomy" id="669021"/>
    <lineage>
        <taxon>Eukaryota</taxon>
        <taxon>Fungi</taxon>
        <taxon>Dikarya</taxon>
        <taxon>Ascomycota</taxon>
        <taxon>Pezizomycotina</taxon>
        <taxon>Sordariomycetes</taxon>
        <taxon>Sordariomycetidae</taxon>
        <taxon>Sordariales</taxon>
        <taxon>Chaetomiaceae</taxon>
        <taxon>Chaetomidium</taxon>
    </lineage>
</organism>
<reference evidence="2" key="1">
    <citation type="journal article" date="2023" name="Mol. Phylogenet. Evol.">
        <title>Genome-scale phylogeny and comparative genomics of the fungal order Sordariales.</title>
        <authorList>
            <person name="Hensen N."/>
            <person name="Bonometti L."/>
            <person name="Westerberg I."/>
            <person name="Brannstrom I.O."/>
            <person name="Guillou S."/>
            <person name="Cros-Aarteil S."/>
            <person name="Calhoun S."/>
            <person name="Haridas S."/>
            <person name="Kuo A."/>
            <person name="Mondo S."/>
            <person name="Pangilinan J."/>
            <person name="Riley R."/>
            <person name="LaButti K."/>
            <person name="Andreopoulos B."/>
            <person name="Lipzen A."/>
            <person name="Chen C."/>
            <person name="Yan M."/>
            <person name="Daum C."/>
            <person name="Ng V."/>
            <person name="Clum A."/>
            <person name="Steindorff A."/>
            <person name="Ohm R.A."/>
            <person name="Martin F."/>
            <person name="Silar P."/>
            <person name="Natvig D.O."/>
            <person name="Lalanne C."/>
            <person name="Gautier V."/>
            <person name="Ament-Velasquez S.L."/>
            <person name="Kruys A."/>
            <person name="Hutchinson M.I."/>
            <person name="Powell A.J."/>
            <person name="Barry K."/>
            <person name="Miller A.N."/>
            <person name="Grigoriev I.V."/>
            <person name="Debuchy R."/>
            <person name="Gladieux P."/>
            <person name="Hiltunen Thoren M."/>
            <person name="Johannesson H."/>
        </authorList>
    </citation>
    <scope>NUCLEOTIDE SEQUENCE</scope>
    <source>
        <strain evidence="2">CBS 538.74</strain>
    </source>
</reference>
<dbReference type="Proteomes" id="UP001302745">
    <property type="component" value="Unassembled WGS sequence"/>
</dbReference>
<feature type="compositionally biased region" description="Basic and acidic residues" evidence="1">
    <location>
        <begin position="359"/>
        <end position="371"/>
    </location>
</feature>
<gene>
    <name evidence="2" type="ORF">C8A00DRAFT_41629</name>
</gene>
<dbReference type="GO" id="GO:0051721">
    <property type="term" value="F:protein phosphatase 2A binding"/>
    <property type="evidence" value="ECO:0007669"/>
    <property type="project" value="TreeGrafter"/>
</dbReference>
<sequence>MDDEPRSLKAVFADAESKRFDLESSPFAPNSSEYADTVSSAVRLYQDCLSLISALSIFSPNESLEDLSTTDLPFLLTHFHLAEITQRLPSSSPQERKRILSAARDAYERYFHLLDSYSLLPPTHKKLLEQYTDAPTTFSTVSASDPTARRDAKIANFKTEKDLRTKLEFLRQRPEYGTEDDISGGTTGGDEDAVRDVHLAHLDYSTHMAFQALESLNRECEILALAPPTPPSHGGGGGPNNNNHPQEAADTRGRQRYTAGGLGDNNNNTGYSDRLDQPLGSLQNPGGPLLSKQGKPLQPFTLLGNRQELAQGVFRSGHNLPTMTIDEYLDEERRRGGIIEGGGEASWHRPEPDEDDFEKADAETMKAREWDEFVEANPKGSGNTLNRG</sequence>
<dbReference type="EMBL" id="MU856880">
    <property type="protein sequence ID" value="KAK4155794.1"/>
    <property type="molecule type" value="Genomic_DNA"/>
</dbReference>
<dbReference type="InterPro" id="IPR007304">
    <property type="entry name" value="TAP46-like"/>
</dbReference>
<comment type="caution">
    <text evidence="2">The sequence shown here is derived from an EMBL/GenBank/DDBJ whole genome shotgun (WGS) entry which is preliminary data.</text>
</comment>
<keyword evidence="3" id="KW-1185">Reference proteome</keyword>
<dbReference type="GO" id="GO:0005829">
    <property type="term" value="C:cytosol"/>
    <property type="evidence" value="ECO:0007669"/>
    <property type="project" value="TreeGrafter"/>
</dbReference>
<reference evidence="2" key="2">
    <citation type="submission" date="2023-05" db="EMBL/GenBank/DDBJ databases">
        <authorList>
            <consortium name="Lawrence Berkeley National Laboratory"/>
            <person name="Steindorff A."/>
            <person name="Hensen N."/>
            <person name="Bonometti L."/>
            <person name="Westerberg I."/>
            <person name="Brannstrom I.O."/>
            <person name="Guillou S."/>
            <person name="Cros-Aarteil S."/>
            <person name="Calhoun S."/>
            <person name="Haridas S."/>
            <person name="Kuo A."/>
            <person name="Mondo S."/>
            <person name="Pangilinan J."/>
            <person name="Riley R."/>
            <person name="Labutti K."/>
            <person name="Andreopoulos B."/>
            <person name="Lipzen A."/>
            <person name="Chen C."/>
            <person name="Yanf M."/>
            <person name="Daum C."/>
            <person name="Ng V."/>
            <person name="Clum A."/>
            <person name="Ohm R."/>
            <person name="Martin F."/>
            <person name="Silar P."/>
            <person name="Natvig D."/>
            <person name="Lalanne C."/>
            <person name="Gautier V."/>
            <person name="Ament-Velasquez S.L."/>
            <person name="Kruys A."/>
            <person name="Hutchinson M.I."/>
            <person name="Powell A.J."/>
            <person name="Barry K."/>
            <person name="Miller A.N."/>
            <person name="Grigoriev I.V."/>
            <person name="Debuchy R."/>
            <person name="Gladieux P."/>
            <person name="Thoren M.H."/>
            <person name="Johannesson H."/>
        </authorList>
    </citation>
    <scope>NUCLEOTIDE SEQUENCE</scope>
    <source>
        <strain evidence="2">CBS 538.74</strain>
    </source>
</reference>
<feature type="region of interest" description="Disordered" evidence="1">
    <location>
        <begin position="339"/>
        <end position="388"/>
    </location>
</feature>
<dbReference type="AlphaFoldDB" id="A0AAN6VR49"/>
<dbReference type="InterPro" id="IPR038511">
    <property type="entry name" value="TAP42/TAP46-like_sf"/>
</dbReference>
<name>A0AAN6VR49_9PEZI</name>
<protein>
    <submittedName>
        <fullName evidence="2">TAP42-like protein</fullName>
    </submittedName>
</protein>
<dbReference type="GO" id="GO:0009966">
    <property type="term" value="P:regulation of signal transduction"/>
    <property type="evidence" value="ECO:0007669"/>
    <property type="project" value="InterPro"/>
</dbReference>
<dbReference type="Gene3D" id="1.25.40.540">
    <property type="entry name" value="TAP42-like family"/>
    <property type="match status" value="1"/>
</dbReference>
<evidence type="ECO:0000313" key="3">
    <source>
        <dbReference type="Proteomes" id="UP001302745"/>
    </source>
</evidence>
<dbReference type="PANTHER" id="PTHR10933:SF9">
    <property type="entry name" value="IMMUNOGLOBULIN-BINDING PROTEIN 1"/>
    <property type="match status" value="1"/>
</dbReference>
<dbReference type="GO" id="GO:0035303">
    <property type="term" value="P:regulation of dephosphorylation"/>
    <property type="evidence" value="ECO:0007669"/>
    <property type="project" value="TreeGrafter"/>
</dbReference>